<evidence type="ECO:0000256" key="4">
    <source>
        <dbReference type="SAM" id="MobiDB-lite"/>
    </source>
</evidence>
<evidence type="ECO:0000256" key="1">
    <source>
        <dbReference type="ARBA" id="ARBA00004370"/>
    </source>
</evidence>
<accession>A0ABY4ANM8</accession>
<dbReference type="RefSeq" id="WP_243479702.1">
    <property type="nucleotide sequence ID" value="NZ_CP063982.1"/>
</dbReference>
<gene>
    <name evidence="5" type="ORF">DHf2319_04920</name>
</gene>
<keyword evidence="6" id="KW-1185">Reference proteome</keyword>
<feature type="region of interest" description="Disordered" evidence="4">
    <location>
        <begin position="492"/>
        <end position="511"/>
    </location>
</feature>
<reference evidence="5 6" key="1">
    <citation type="submission" date="2020-11" db="EMBL/GenBank/DDBJ databases">
        <title>Algicoccus daihaiensis sp.nov., isolated from Daihai Lake in Inner Mongolia.</title>
        <authorList>
            <person name="Kai J."/>
        </authorList>
    </citation>
    <scope>NUCLEOTIDE SEQUENCE [LARGE SCALE GENOMIC DNA]</scope>
    <source>
        <strain evidence="6">f23</strain>
    </source>
</reference>
<dbReference type="InterPro" id="IPR050810">
    <property type="entry name" value="Bact_Secretion_Sys_Channel"/>
</dbReference>
<evidence type="ECO:0000256" key="3">
    <source>
        <dbReference type="ARBA" id="ARBA00023136"/>
    </source>
</evidence>
<proteinExistence type="predicted"/>
<keyword evidence="2" id="KW-0732">Signal</keyword>
<keyword evidence="3" id="KW-0472">Membrane</keyword>
<name>A0ABY4ANM8_9BURK</name>
<dbReference type="EMBL" id="CP063982">
    <property type="protein sequence ID" value="UOD51236.1"/>
    <property type="molecule type" value="Genomic_DNA"/>
</dbReference>
<organism evidence="5 6">
    <name type="scientific">Orrella daihaiensis</name>
    <dbReference type="NCBI Taxonomy" id="2782176"/>
    <lineage>
        <taxon>Bacteria</taxon>
        <taxon>Pseudomonadati</taxon>
        <taxon>Pseudomonadota</taxon>
        <taxon>Betaproteobacteria</taxon>
        <taxon>Burkholderiales</taxon>
        <taxon>Alcaligenaceae</taxon>
        <taxon>Orrella</taxon>
    </lineage>
</organism>
<evidence type="ECO:0000256" key="2">
    <source>
        <dbReference type="ARBA" id="ARBA00022729"/>
    </source>
</evidence>
<evidence type="ECO:0000313" key="6">
    <source>
        <dbReference type="Proteomes" id="UP000831607"/>
    </source>
</evidence>
<evidence type="ECO:0008006" key="7">
    <source>
        <dbReference type="Google" id="ProtNLM"/>
    </source>
</evidence>
<dbReference type="PANTHER" id="PTHR30332">
    <property type="entry name" value="PROBABLE GENERAL SECRETION PATHWAY PROTEIN D"/>
    <property type="match status" value="1"/>
</dbReference>
<evidence type="ECO:0000313" key="5">
    <source>
        <dbReference type="EMBL" id="UOD51236.1"/>
    </source>
</evidence>
<comment type="subcellular location">
    <subcellularLocation>
        <location evidence="1">Membrane</location>
    </subcellularLocation>
</comment>
<protein>
    <recommendedName>
        <fullName evidence="7">Type IVB pilus formation R64 PilN family outer membrane protein</fullName>
    </recommendedName>
</protein>
<dbReference type="PANTHER" id="PTHR30332:SF24">
    <property type="entry name" value="SECRETIN GSPD-RELATED"/>
    <property type="match status" value="1"/>
</dbReference>
<sequence>MSIQPITTVVFASMLLASCAIDDLSRQSRDYVRHNRDTLEHTAQRYEQQVVQSARVGRAQTRVNKPWVSGKPIPLAREFDLPPALRTDVKATLIFANQPKSLTQIANRIAQATQIPVRINPDALLPIEHFMPRLAAVTVGGHTAAQIHATMPVGTQPLPHILDHIAASHQVSWQYDGKAIEFYRTRTRVFDVRALSVDAKSDMRLGKSSSQSHQGFDSAAHTELMLPSQAVVQDIVKQLEPFLTRAAVVAAQPGSLNSIVITDTPKALDAVAQYLERLNRRLSRRVRLVFEQITVTRDQSHEQGIDWQLALASELGAIDFSGAAAGAAPTLMKVSGASGAAGFSTSLLLKAVSRYADVVRHTTVPVMTLNRRPVTHAVRSTFTYVDQVKSVATNSSDKNATSALPGIAVSQKRETVGAFLTLVPDVQDDGQVLLSVSFDDTVAMPLKTLTFGGQQNAVQIQQLDLRGNGTVQQVVVYPGRPTLIAGFEQQASEVTQTRRSPHAPKVFGGDDDVSHQNTMTLIFVTAQVQDGG</sequence>
<dbReference type="Proteomes" id="UP000831607">
    <property type="component" value="Chromosome"/>
</dbReference>